<dbReference type="EMBL" id="JASCTH010000010">
    <property type="protein sequence ID" value="MDI6100326.1"/>
    <property type="molecule type" value="Genomic_DNA"/>
</dbReference>
<evidence type="ECO:0000313" key="3">
    <source>
        <dbReference type="Proteomes" id="UP001241758"/>
    </source>
</evidence>
<keyword evidence="3" id="KW-1185">Reference proteome</keyword>
<dbReference type="SUPFAM" id="SSF74853">
    <property type="entry name" value="Lamin A/C globular tail domain"/>
    <property type="match status" value="1"/>
</dbReference>
<proteinExistence type="predicted"/>
<organism evidence="2 3">
    <name type="scientific">Actinoplanes sandaracinus</name>
    <dbReference type="NCBI Taxonomy" id="3045177"/>
    <lineage>
        <taxon>Bacteria</taxon>
        <taxon>Bacillati</taxon>
        <taxon>Actinomycetota</taxon>
        <taxon>Actinomycetes</taxon>
        <taxon>Micromonosporales</taxon>
        <taxon>Micromonosporaceae</taxon>
        <taxon>Actinoplanes</taxon>
    </lineage>
</organism>
<dbReference type="InterPro" id="IPR001322">
    <property type="entry name" value="Lamin_tail_dom"/>
</dbReference>
<feature type="domain" description="LTD" evidence="1">
    <location>
        <begin position="35"/>
        <end position="155"/>
    </location>
</feature>
<accession>A0ABT6WKS1</accession>
<dbReference type="InterPro" id="IPR036415">
    <property type="entry name" value="Lamin_tail_dom_sf"/>
</dbReference>
<dbReference type="Gene3D" id="2.60.40.1260">
    <property type="entry name" value="Lamin Tail domain"/>
    <property type="match status" value="1"/>
</dbReference>
<comment type="caution">
    <text evidence="2">The sequence shown here is derived from an EMBL/GenBank/DDBJ whole genome shotgun (WGS) entry which is preliminary data.</text>
</comment>
<evidence type="ECO:0000313" key="2">
    <source>
        <dbReference type="EMBL" id="MDI6100326.1"/>
    </source>
</evidence>
<dbReference type="RefSeq" id="WP_282761041.1">
    <property type="nucleotide sequence ID" value="NZ_JASCTH010000010.1"/>
</dbReference>
<protein>
    <submittedName>
        <fullName evidence="2">Lamin tail domain-containing protein</fullName>
    </submittedName>
</protein>
<gene>
    <name evidence="2" type="ORF">QLQ12_17100</name>
</gene>
<sequence>MIRYHLLDKEIASMRRTSPGIVTALATTGVTLMVAVPAGAAEPTPRFLDTQYDSPGSDTRTNDSLNAEWISLVNDGASAVNLSGWKIVDASRAYTFGNVTIAGRGGKVRLHTGKGTNSSTDLYWGSGNYVWNNTGDTATLLTRTGRIHDTCTWTQRSGRATVAC</sequence>
<name>A0ABT6WKS1_9ACTN</name>
<dbReference type="Proteomes" id="UP001241758">
    <property type="component" value="Unassembled WGS sequence"/>
</dbReference>
<evidence type="ECO:0000259" key="1">
    <source>
        <dbReference type="PROSITE" id="PS51841"/>
    </source>
</evidence>
<dbReference type="PROSITE" id="PS51841">
    <property type="entry name" value="LTD"/>
    <property type="match status" value="1"/>
</dbReference>
<dbReference type="Pfam" id="PF00932">
    <property type="entry name" value="LTD"/>
    <property type="match status" value="1"/>
</dbReference>
<reference evidence="2 3" key="1">
    <citation type="submission" date="2023-05" db="EMBL/GenBank/DDBJ databases">
        <title>Actinoplanes sp. NEAU-A12 genome sequencing.</title>
        <authorList>
            <person name="Wang Z.-S."/>
        </authorList>
    </citation>
    <scope>NUCLEOTIDE SEQUENCE [LARGE SCALE GENOMIC DNA]</scope>
    <source>
        <strain evidence="2 3">NEAU-A12</strain>
    </source>
</reference>